<protein>
    <submittedName>
        <fullName evidence="3">Alpha/beta hydrolase</fullName>
    </submittedName>
</protein>
<gene>
    <name evidence="3" type="ORF">GCM10012284_47340</name>
</gene>
<comment type="caution">
    <text evidence="3">The sequence shown here is derived from an EMBL/GenBank/DDBJ whole genome shotgun (WGS) entry which is preliminary data.</text>
</comment>
<keyword evidence="4" id="KW-1185">Reference proteome</keyword>
<dbReference type="InterPro" id="IPR050228">
    <property type="entry name" value="Carboxylesterase_BioH"/>
</dbReference>
<dbReference type="PRINTS" id="PR00412">
    <property type="entry name" value="EPOXHYDRLASE"/>
</dbReference>
<evidence type="ECO:0000256" key="1">
    <source>
        <dbReference type="SAM" id="MobiDB-lite"/>
    </source>
</evidence>
<dbReference type="Gene3D" id="3.40.50.1820">
    <property type="entry name" value="alpha/beta hydrolase"/>
    <property type="match status" value="1"/>
</dbReference>
<feature type="domain" description="AB hydrolase-1" evidence="2">
    <location>
        <begin position="11"/>
        <end position="245"/>
    </location>
</feature>
<dbReference type="GO" id="GO:0016787">
    <property type="term" value="F:hydrolase activity"/>
    <property type="evidence" value="ECO:0007669"/>
    <property type="project" value="UniProtKB-KW"/>
</dbReference>
<reference evidence="3" key="1">
    <citation type="journal article" date="2014" name="Int. J. Syst. Evol. Microbiol.">
        <title>Complete genome sequence of Corynebacterium casei LMG S-19264T (=DSM 44701T), isolated from a smear-ripened cheese.</title>
        <authorList>
            <consortium name="US DOE Joint Genome Institute (JGI-PGF)"/>
            <person name="Walter F."/>
            <person name="Albersmeier A."/>
            <person name="Kalinowski J."/>
            <person name="Ruckert C."/>
        </authorList>
    </citation>
    <scope>NUCLEOTIDE SEQUENCE</scope>
    <source>
        <strain evidence="3">CGMCC 4.7299</strain>
    </source>
</reference>
<dbReference type="PANTHER" id="PTHR43194">
    <property type="entry name" value="HYDROLASE ALPHA/BETA FOLD FAMILY"/>
    <property type="match status" value="1"/>
</dbReference>
<dbReference type="InterPro" id="IPR029058">
    <property type="entry name" value="AB_hydrolase_fold"/>
</dbReference>
<dbReference type="SUPFAM" id="SSF53474">
    <property type="entry name" value="alpha/beta-Hydrolases"/>
    <property type="match status" value="1"/>
</dbReference>
<feature type="compositionally biased region" description="Low complexity" evidence="1">
    <location>
        <begin position="173"/>
        <end position="190"/>
    </location>
</feature>
<feature type="region of interest" description="Disordered" evidence="1">
    <location>
        <begin position="173"/>
        <end position="192"/>
    </location>
</feature>
<dbReference type="Pfam" id="PF00561">
    <property type="entry name" value="Abhydrolase_1"/>
    <property type="match status" value="1"/>
</dbReference>
<dbReference type="AlphaFoldDB" id="A0A8J3FQI0"/>
<dbReference type="InterPro" id="IPR000073">
    <property type="entry name" value="AB_hydrolase_1"/>
</dbReference>
<sequence>MIAHDVTGHGPPVLLLHAAVADRRMWDPQVPALAAAGYRVVRCDLHGFGESPMPVGRDDDARDVADLMDFLGCERFALVGASGGGRVALDVAARWPGRVTALALLCTAVAGHKRSVTLREFGDREDALLDAGDLDAATDLNVATWLGPEAGPEARASLRIMQRHAFAVQTAGTPQTAGAAPAAPHGQTTANTAPDKPVSVPCLLVSGAHDVPDFRQIAARLADEMPGARHVELDWAGHLPSMERPDEITRMLIDFLRDPAAG</sequence>
<dbReference type="RefSeq" id="WP_189081486.1">
    <property type="nucleotide sequence ID" value="NZ_BMMX01000027.1"/>
</dbReference>
<keyword evidence="3" id="KW-0378">Hydrolase</keyword>
<evidence type="ECO:0000313" key="3">
    <source>
        <dbReference type="EMBL" id="GGL07521.1"/>
    </source>
</evidence>
<reference evidence="3" key="2">
    <citation type="submission" date="2020-09" db="EMBL/GenBank/DDBJ databases">
        <authorList>
            <person name="Sun Q."/>
            <person name="Zhou Y."/>
        </authorList>
    </citation>
    <scope>NUCLEOTIDE SEQUENCE</scope>
    <source>
        <strain evidence="3">CGMCC 4.7299</strain>
    </source>
</reference>
<dbReference type="EMBL" id="BMMX01000027">
    <property type="protein sequence ID" value="GGL07521.1"/>
    <property type="molecule type" value="Genomic_DNA"/>
</dbReference>
<dbReference type="InterPro" id="IPR000639">
    <property type="entry name" value="Epox_hydrolase-like"/>
</dbReference>
<dbReference type="Proteomes" id="UP000656042">
    <property type="component" value="Unassembled WGS sequence"/>
</dbReference>
<proteinExistence type="predicted"/>
<dbReference type="PANTHER" id="PTHR43194:SF5">
    <property type="entry name" value="PIMELOYL-[ACYL-CARRIER PROTEIN] METHYL ESTER ESTERASE"/>
    <property type="match status" value="1"/>
</dbReference>
<dbReference type="PRINTS" id="PR00111">
    <property type="entry name" value="ABHYDROLASE"/>
</dbReference>
<organism evidence="3 4">
    <name type="scientific">Mangrovihabitans endophyticus</name>
    <dbReference type="NCBI Taxonomy" id="1751298"/>
    <lineage>
        <taxon>Bacteria</taxon>
        <taxon>Bacillati</taxon>
        <taxon>Actinomycetota</taxon>
        <taxon>Actinomycetes</taxon>
        <taxon>Micromonosporales</taxon>
        <taxon>Micromonosporaceae</taxon>
        <taxon>Mangrovihabitans</taxon>
    </lineage>
</organism>
<name>A0A8J3FQI0_9ACTN</name>
<evidence type="ECO:0000259" key="2">
    <source>
        <dbReference type="Pfam" id="PF00561"/>
    </source>
</evidence>
<evidence type="ECO:0000313" key="4">
    <source>
        <dbReference type="Proteomes" id="UP000656042"/>
    </source>
</evidence>
<accession>A0A8J3FQI0</accession>